<comment type="caution">
    <text evidence="2">The sequence shown here is derived from an EMBL/GenBank/DDBJ whole genome shotgun (WGS) entry which is preliminary data.</text>
</comment>
<dbReference type="GO" id="GO:0016853">
    <property type="term" value="F:isomerase activity"/>
    <property type="evidence" value="ECO:0007669"/>
    <property type="project" value="UniProtKB-KW"/>
</dbReference>
<dbReference type="Pfam" id="PF12680">
    <property type="entry name" value="SnoaL_2"/>
    <property type="match status" value="1"/>
</dbReference>
<feature type="domain" description="SnoaL-like" evidence="1">
    <location>
        <begin position="15"/>
        <end position="114"/>
    </location>
</feature>
<proteinExistence type="predicted"/>
<dbReference type="OrthoDB" id="459617at2"/>
<dbReference type="Gene3D" id="3.10.450.50">
    <property type="match status" value="1"/>
</dbReference>
<accession>A0A0Q2QFM5</accession>
<name>A0A0Q2QFM5_MYCGO</name>
<sequence>MPNTADRTQAITDTVNRYIATVTSGSADDLAAFYADDATLEDPVGGEVHIGSGAIQGFYSSVTGVERECELVTLRVSGNEAAFHFRLTITAGDHKMRIEPIETMVFDADGKVTAMKAYWSPADVTQL</sequence>
<gene>
    <name evidence="2" type="ORF">AO501_12080</name>
</gene>
<dbReference type="Proteomes" id="UP000051677">
    <property type="component" value="Unassembled WGS sequence"/>
</dbReference>
<evidence type="ECO:0000259" key="1">
    <source>
        <dbReference type="Pfam" id="PF12680"/>
    </source>
</evidence>
<protein>
    <submittedName>
        <fullName evidence="2">Steroid delta-isomerase</fullName>
    </submittedName>
</protein>
<dbReference type="SUPFAM" id="SSF54427">
    <property type="entry name" value="NTF2-like"/>
    <property type="match status" value="1"/>
</dbReference>
<keyword evidence="2" id="KW-0413">Isomerase</keyword>
<dbReference type="STRING" id="1778.A9W97_04965"/>
<dbReference type="InterPro" id="IPR037401">
    <property type="entry name" value="SnoaL-like"/>
</dbReference>
<dbReference type="EMBL" id="LKTM01000190">
    <property type="protein sequence ID" value="KQH78581.1"/>
    <property type="molecule type" value="Genomic_DNA"/>
</dbReference>
<dbReference type="AlphaFoldDB" id="A0A0Q2QFM5"/>
<dbReference type="RefSeq" id="WP_055578474.1">
    <property type="nucleotide sequence ID" value="NZ_LKTM01000190.1"/>
</dbReference>
<evidence type="ECO:0000313" key="3">
    <source>
        <dbReference type="Proteomes" id="UP000051677"/>
    </source>
</evidence>
<evidence type="ECO:0000313" key="2">
    <source>
        <dbReference type="EMBL" id="KQH78581.1"/>
    </source>
</evidence>
<reference evidence="2 3" key="1">
    <citation type="submission" date="2015-10" db="EMBL/GenBank/DDBJ databases">
        <title>Mycobacterium gordonae draft genome assembly.</title>
        <authorList>
            <person name="Ustinova V."/>
            <person name="Smirnova T."/>
            <person name="Blagodatskikh K."/>
            <person name="Varlamov D."/>
            <person name="Larionova E."/>
            <person name="Chernousova L."/>
        </authorList>
    </citation>
    <scope>NUCLEOTIDE SEQUENCE [LARGE SCALE GENOMIC DNA]</scope>
    <source>
        <strain evidence="2 3">CTRI 14-8773</strain>
    </source>
</reference>
<dbReference type="InterPro" id="IPR032710">
    <property type="entry name" value="NTF2-like_dom_sf"/>
</dbReference>
<organism evidence="2 3">
    <name type="scientific">Mycobacterium gordonae</name>
    <dbReference type="NCBI Taxonomy" id="1778"/>
    <lineage>
        <taxon>Bacteria</taxon>
        <taxon>Bacillati</taxon>
        <taxon>Actinomycetota</taxon>
        <taxon>Actinomycetes</taxon>
        <taxon>Mycobacteriales</taxon>
        <taxon>Mycobacteriaceae</taxon>
        <taxon>Mycobacterium</taxon>
    </lineage>
</organism>